<feature type="transmembrane region" description="Helical" evidence="5">
    <location>
        <begin position="174"/>
        <end position="196"/>
    </location>
</feature>
<feature type="domain" description="EamA" evidence="6">
    <location>
        <begin position="245"/>
        <end position="375"/>
    </location>
</feature>
<evidence type="ECO:0000256" key="3">
    <source>
        <dbReference type="ARBA" id="ARBA00022989"/>
    </source>
</evidence>
<dbReference type="PANTHER" id="PTHR22911">
    <property type="entry name" value="ACYL-MALONYL CONDENSING ENZYME-RELATED"/>
    <property type="match status" value="1"/>
</dbReference>
<dbReference type="InterPro" id="IPR000620">
    <property type="entry name" value="EamA_dom"/>
</dbReference>
<feature type="transmembrane region" description="Helical" evidence="5">
    <location>
        <begin position="364"/>
        <end position="386"/>
    </location>
</feature>
<evidence type="ECO:0000259" key="6">
    <source>
        <dbReference type="Pfam" id="PF00892"/>
    </source>
</evidence>
<feature type="transmembrane region" description="Helical" evidence="5">
    <location>
        <begin position="307"/>
        <end position="327"/>
    </location>
</feature>
<proteinExistence type="predicted"/>
<evidence type="ECO:0000313" key="8">
    <source>
        <dbReference type="Proteomes" id="UP000039865"/>
    </source>
</evidence>
<feature type="transmembrane region" description="Helical" evidence="5">
    <location>
        <begin position="82"/>
        <end position="102"/>
    </location>
</feature>
<accession>A0A078AQK1</accession>
<sequence length="390" mass="44862">MQNKTHKSKARKQIHNDIELADVTSCDTTDDSKDEQLKQIQQSYQIVSQKIDESTNNNSELVSRDLQTVEDQLSKKDKIKPIIGMIFAMGSIVSVAITMQVFKRLQQANPEFTTIELMIVRGYSQAFFQFIQYKIMKVKQQTLDKQQKSLIAQRTIINIITMYAYWYALQYLQMAVLSSIVFLIPFITLIIGYFTLRETLKFTEIINMILSFGGMLLIVCFQEKQNIQNEDQSSMNVDQLTYYISILIAFAQSFGMGYVYILIRKLKAVHFTVINGIYGIVLSIVSTIVWYLCRKLPNPEIEYNFDSYQIILLVITGIFGNLTNQLQIIALQYDKASRIAALNFFQVLFSFVGDIVFFGQTFSYMQFAGAILIGCCSSVIMLMKYLNYSE</sequence>
<keyword evidence="8" id="KW-1185">Reference proteome</keyword>
<evidence type="ECO:0000256" key="2">
    <source>
        <dbReference type="ARBA" id="ARBA00022692"/>
    </source>
</evidence>
<dbReference type="InParanoid" id="A0A078AQK1"/>
<dbReference type="GO" id="GO:0016020">
    <property type="term" value="C:membrane"/>
    <property type="evidence" value="ECO:0007669"/>
    <property type="project" value="UniProtKB-SubCell"/>
</dbReference>
<feature type="transmembrane region" description="Helical" evidence="5">
    <location>
        <begin position="151"/>
        <end position="168"/>
    </location>
</feature>
<reference evidence="7 8" key="1">
    <citation type="submission" date="2014-06" db="EMBL/GenBank/DDBJ databases">
        <authorList>
            <person name="Swart Estienne"/>
        </authorList>
    </citation>
    <scope>NUCLEOTIDE SEQUENCE [LARGE SCALE GENOMIC DNA]</scope>
    <source>
        <strain evidence="7 8">130c</strain>
    </source>
</reference>
<keyword evidence="4 5" id="KW-0472">Membrane</keyword>
<dbReference type="SUPFAM" id="SSF103481">
    <property type="entry name" value="Multidrug resistance efflux transporter EmrE"/>
    <property type="match status" value="2"/>
</dbReference>
<evidence type="ECO:0000256" key="5">
    <source>
        <dbReference type="SAM" id="Phobius"/>
    </source>
</evidence>
<keyword evidence="3 5" id="KW-1133">Transmembrane helix</keyword>
<evidence type="ECO:0000256" key="1">
    <source>
        <dbReference type="ARBA" id="ARBA00004141"/>
    </source>
</evidence>
<feature type="transmembrane region" description="Helical" evidence="5">
    <location>
        <begin position="114"/>
        <end position="131"/>
    </location>
</feature>
<comment type="subcellular location">
    <subcellularLocation>
        <location evidence="1">Membrane</location>
        <topology evidence="1">Multi-pass membrane protein</topology>
    </subcellularLocation>
</comment>
<dbReference type="InterPro" id="IPR037185">
    <property type="entry name" value="EmrE-like"/>
</dbReference>
<dbReference type="PANTHER" id="PTHR22911:SF6">
    <property type="entry name" value="SOLUTE CARRIER FAMILY 35 MEMBER G1"/>
    <property type="match status" value="1"/>
</dbReference>
<dbReference type="AlphaFoldDB" id="A0A078AQK1"/>
<evidence type="ECO:0000256" key="4">
    <source>
        <dbReference type="ARBA" id="ARBA00023136"/>
    </source>
</evidence>
<gene>
    <name evidence="7" type="primary">Contig18724.g19882</name>
    <name evidence="7" type="ORF">STYLEM_13517</name>
</gene>
<feature type="transmembrane region" description="Helical" evidence="5">
    <location>
        <begin position="242"/>
        <end position="261"/>
    </location>
</feature>
<dbReference type="Proteomes" id="UP000039865">
    <property type="component" value="Unassembled WGS sequence"/>
</dbReference>
<name>A0A078AQK1_STYLE</name>
<keyword evidence="2 5" id="KW-0812">Transmembrane</keyword>
<dbReference type="Pfam" id="PF00892">
    <property type="entry name" value="EamA"/>
    <property type="match status" value="2"/>
</dbReference>
<evidence type="ECO:0000313" key="7">
    <source>
        <dbReference type="EMBL" id="CDW84454.1"/>
    </source>
</evidence>
<dbReference type="EMBL" id="CCKQ01012813">
    <property type="protein sequence ID" value="CDW84454.1"/>
    <property type="molecule type" value="Genomic_DNA"/>
</dbReference>
<feature type="transmembrane region" description="Helical" evidence="5">
    <location>
        <begin position="339"/>
        <end position="358"/>
    </location>
</feature>
<feature type="transmembrane region" description="Helical" evidence="5">
    <location>
        <begin position="205"/>
        <end position="222"/>
    </location>
</feature>
<protein>
    <submittedName>
        <fullName evidence="7">Membrane protein</fullName>
    </submittedName>
</protein>
<feature type="transmembrane region" description="Helical" evidence="5">
    <location>
        <begin position="273"/>
        <end position="292"/>
    </location>
</feature>
<organism evidence="7 8">
    <name type="scientific">Stylonychia lemnae</name>
    <name type="common">Ciliate</name>
    <dbReference type="NCBI Taxonomy" id="5949"/>
    <lineage>
        <taxon>Eukaryota</taxon>
        <taxon>Sar</taxon>
        <taxon>Alveolata</taxon>
        <taxon>Ciliophora</taxon>
        <taxon>Intramacronucleata</taxon>
        <taxon>Spirotrichea</taxon>
        <taxon>Stichotrichia</taxon>
        <taxon>Sporadotrichida</taxon>
        <taxon>Oxytrichidae</taxon>
        <taxon>Stylonychinae</taxon>
        <taxon>Stylonychia</taxon>
    </lineage>
</organism>
<feature type="domain" description="EamA" evidence="6">
    <location>
        <begin position="83"/>
        <end position="219"/>
    </location>
</feature>
<dbReference type="OrthoDB" id="306876at2759"/>